<dbReference type="Proteomes" id="UP000267521">
    <property type="component" value="Unassembled WGS sequence"/>
</dbReference>
<evidence type="ECO:0000256" key="1">
    <source>
        <dbReference type="SAM" id="MobiDB-lite"/>
    </source>
</evidence>
<proteinExistence type="predicted"/>
<keyword evidence="2" id="KW-0812">Transmembrane</keyword>
<evidence type="ECO:0000259" key="3">
    <source>
        <dbReference type="PROSITE" id="PS50943"/>
    </source>
</evidence>
<dbReference type="Pfam" id="PF01381">
    <property type="entry name" value="HTH_3"/>
    <property type="match status" value="1"/>
</dbReference>
<dbReference type="AlphaFoldDB" id="A0A3M6PT22"/>
<feature type="region of interest" description="Disordered" evidence="1">
    <location>
        <begin position="68"/>
        <end position="100"/>
    </location>
</feature>
<dbReference type="SUPFAM" id="SSF47413">
    <property type="entry name" value="lambda repressor-like DNA-binding domains"/>
    <property type="match status" value="1"/>
</dbReference>
<keyword evidence="2" id="KW-0472">Membrane</keyword>
<keyword evidence="2" id="KW-1133">Transmembrane helix</keyword>
<evidence type="ECO:0000313" key="4">
    <source>
        <dbReference type="EMBL" id="RMW93128.1"/>
    </source>
</evidence>
<dbReference type="CDD" id="cd00093">
    <property type="entry name" value="HTH_XRE"/>
    <property type="match status" value="1"/>
</dbReference>
<dbReference type="RefSeq" id="WP_122239550.1">
    <property type="nucleotide sequence ID" value="NZ_RDQM01000025.1"/>
</dbReference>
<dbReference type="InterPro" id="IPR010982">
    <property type="entry name" value="Lambda_DNA-bd_dom_sf"/>
</dbReference>
<gene>
    <name evidence="4" type="ORF">EBQ26_12410</name>
</gene>
<dbReference type="Gene3D" id="1.10.260.40">
    <property type="entry name" value="lambda repressor-like DNA-binding domains"/>
    <property type="match status" value="1"/>
</dbReference>
<dbReference type="SMART" id="SM00530">
    <property type="entry name" value="HTH_XRE"/>
    <property type="match status" value="1"/>
</dbReference>
<reference evidence="4 5" key="1">
    <citation type="submission" date="2018-10" db="EMBL/GenBank/DDBJ databases">
        <title>Comamonadaceae CDC group NO-1 genome sequencing and assembly.</title>
        <authorList>
            <person name="Bernier A.-M."/>
            <person name="Bernard K."/>
        </authorList>
    </citation>
    <scope>NUCLEOTIDE SEQUENCE [LARGE SCALE GENOMIC DNA]</scope>
    <source>
        <strain evidence="4 5">NML970147</strain>
    </source>
</reference>
<dbReference type="GO" id="GO:0003677">
    <property type="term" value="F:DNA binding"/>
    <property type="evidence" value="ECO:0007669"/>
    <property type="project" value="InterPro"/>
</dbReference>
<dbReference type="PROSITE" id="PS50943">
    <property type="entry name" value="HTH_CROC1"/>
    <property type="match status" value="1"/>
</dbReference>
<evidence type="ECO:0000313" key="5">
    <source>
        <dbReference type="Proteomes" id="UP000267521"/>
    </source>
</evidence>
<accession>A0A3M6PT22</accession>
<dbReference type="InterPro" id="IPR025698">
    <property type="entry name" value="2TM_dom"/>
</dbReference>
<feature type="compositionally biased region" description="Low complexity" evidence="1">
    <location>
        <begin position="68"/>
        <end position="77"/>
    </location>
</feature>
<feature type="transmembrane region" description="Helical" evidence="2">
    <location>
        <begin position="118"/>
        <end position="138"/>
    </location>
</feature>
<comment type="caution">
    <text evidence="4">The sequence shown here is derived from an EMBL/GenBank/DDBJ whole genome shotgun (WGS) entry which is preliminary data.</text>
</comment>
<feature type="compositionally biased region" description="Low complexity" evidence="1">
    <location>
        <begin position="84"/>
        <end position="100"/>
    </location>
</feature>
<dbReference type="InterPro" id="IPR001387">
    <property type="entry name" value="Cro/C1-type_HTH"/>
</dbReference>
<organism evidence="4 5">
    <name type="scientific">Allofranklinella schreckenbergeri</name>
    <dbReference type="NCBI Taxonomy" id="1076744"/>
    <lineage>
        <taxon>Bacteria</taxon>
        <taxon>Pseudomonadati</taxon>
        <taxon>Pseudomonadota</taxon>
        <taxon>Betaproteobacteria</taxon>
        <taxon>Burkholderiales</taxon>
        <taxon>Comamonadaceae</taxon>
        <taxon>Allofranklinella</taxon>
    </lineage>
</organism>
<evidence type="ECO:0000256" key="2">
    <source>
        <dbReference type="SAM" id="Phobius"/>
    </source>
</evidence>
<sequence length="186" mass="20503">MHIQKLRLQRGWSQQQLAELSGLSTRTIQRLENGHSASVESLKALAAVFEVDFHSLKGETAMPAAAPFASPPTAALPHAEPDAAPHASTHAPAPSASPSLAEQEEALALRHVRRLKAFYRHAMVYALVMPSLFVIDALTSPGLWWAQWPALGWGLALLIKGLRLSDWPMGPEWEKRQVEKRLGRKL</sequence>
<dbReference type="EMBL" id="RDQM01000025">
    <property type="protein sequence ID" value="RMW93128.1"/>
    <property type="molecule type" value="Genomic_DNA"/>
</dbReference>
<name>A0A3M6PT22_9BURK</name>
<protein>
    <submittedName>
        <fullName evidence="4">Helix-turn-helix domain-containing protein</fullName>
    </submittedName>
</protein>
<dbReference type="Pfam" id="PF13239">
    <property type="entry name" value="2TM"/>
    <property type="match status" value="1"/>
</dbReference>
<feature type="domain" description="HTH cro/C1-type" evidence="3">
    <location>
        <begin position="3"/>
        <end position="56"/>
    </location>
</feature>